<feature type="transmembrane region" description="Helical" evidence="6">
    <location>
        <begin position="427"/>
        <end position="445"/>
    </location>
</feature>
<evidence type="ECO:0000313" key="8">
    <source>
        <dbReference type="Proteomes" id="UP001485043"/>
    </source>
</evidence>
<organism evidence="7 8">
    <name type="scientific">Apatococcus fuscideae</name>
    <dbReference type="NCBI Taxonomy" id="2026836"/>
    <lineage>
        <taxon>Eukaryota</taxon>
        <taxon>Viridiplantae</taxon>
        <taxon>Chlorophyta</taxon>
        <taxon>core chlorophytes</taxon>
        <taxon>Trebouxiophyceae</taxon>
        <taxon>Chlorellales</taxon>
        <taxon>Chlorellaceae</taxon>
        <taxon>Apatococcus</taxon>
    </lineage>
</organism>
<evidence type="ECO:0000256" key="2">
    <source>
        <dbReference type="ARBA" id="ARBA00022692"/>
    </source>
</evidence>
<feature type="transmembrane region" description="Helical" evidence="6">
    <location>
        <begin position="131"/>
        <end position="148"/>
    </location>
</feature>
<dbReference type="EMBL" id="JALJOV010000095">
    <property type="protein sequence ID" value="KAK9867305.1"/>
    <property type="molecule type" value="Genomic_DNA"/>
</dbReference>
<dbReference type="GO" id="GO:0016020">
    <property type="term" value="C:membrane"/>
    <property type="evidence" value="ECO:0007669"/>
    <property type="project" value="UniProtKB-SubCell"/>
</dbReference>
<keyword evidence="3 6" id="KW-1133">Transmembrane helix</keyword>
<comment type="subcellular location">
    <subcellularLocation>
        <location evidence="1">Membrane</location>
        <topology evidence="1">Multi-pass membrane protein</topology>
    </subcellularLocation>
</comment>
<accession>A0AAW1TF18</accession>
<dbReference type="Proteomes" id="UP001485043">
    <property type="component" value="Unassembled WGS sequence"/>
</dbReference>
<sequence>MEDAQVLLPKVAWPARGGKEIIYRASSPRDPDYLDKIDTEIEDLATDGTGSQLPGGGGPGLHAPVTNSKKKDSSRSLQPFDVEEAPSTPRPSQSTINQWLHWGLSLGTLYLFNLALAKAVAAAGISFPSPLIGMFGIIGVLVATSAVSQPRAEQLCALFQPAVAWIEKWLALFYVPSLVMLPLSLRSLSGSEMARIMGVNVIGVFLTLLVTAQIAISVRNLVRTQLEETTPPKQSFPFNRNHYIGWGALLLTTFLGLAASGGSLLTQLSVPFLLASTVCGYLGGTSLPSKARAVFHPVIVTAACANIGALLQGWVTGIGYDESLRSYLTKTAGAWGAGDWLMSLLGVVILSFGFKIFGQRRLMKRHAPEIFGSVILSAAFSLLSTAFMCRAAGLSPAIARGTTPRSVTIALALPIATALDAPHTMTAFSVVLSGLIGANFSQLVLTKLGYKDPIARGLACAGSAHGLGTAALAASESEAVPFAALAYALMGITSTLLVALPPFRSLILMITG</sequence>
<evidence type="ECO:0000256" key="6">
    <source>
        <dbReference type="SAM" id="Phobius"/>
    </source>
</evidence>
<keyword evidence="4 6" id="KW-0472">Membrane</keyword>
<feature type="transmembrane region" description="Helical" evidence="6">
    <location>
        <begin position="201"/>
        <end position="222"/>
    </location>
</feature>
<evidence type="ECO:0000256" key="4">
    <source>
        <dbReference type="ARBA" id="ARBA00023136"/>
    </source>
</evidence>
<feature type="transmembrane region" description="Helical" evidence="6">
    <location>
        <begin position="340"/>
        <end position="358"/>
    </location>
</feature>
<feature type="transmembrane region" description="Helical" evidence="6">
    <location>
        <begin position="480"/>
        <end position="500"/>
    </location>
</feature>
<evidence type="ECO:0000256" key="5">
    <source>
        <dbReference type="SAM" id="MobiDB-lite"/>
    </source>
</evidence>
<comment type="caution">
    <text evidence="7">The sequence shown here is derived from an EMBL/GenBank/DDBJ whole genome shotgun (WGS) entry which is preliminary data.</text>
</comment>
<protein>
    <recommendedName>
        <fullName evidence="9">LrgB-like protein</fullName>
    </recommendedName>
</protein>
<feature type="region of interest" description="Disordered" evidence="5">
    <location>
        <begin position="40"/>
        <end position="93"/>
    </location>
</feature>
<dbReference type="PANTHER" id="PTHR30249">
    <property type="entry name" value="PUTATIVE SEROTONIN TRANSPORTER"/>
    <property type="match status" value="1"/>
</dbReference>
<dbReference type="AlphaFoldDB" id="A0AAW1TF18"/>
<proteinExistence type="predicted"/>
<feature type="transmembrane region" description="Helical" evidence="6">
    <location>
        <begin position="299"/>
        <end position="320"/>
    </location>
</feature>
<feature type="transmembrane region" description="Helical" evidence="6">
    <location>
        <begin position="169"/>
        <end position="189"/>
    </location>
</feature>
<keyword evidence="2 6" id="KW-0812">Transmembrane</keyword>
<dbReference type="PANTHER" id="PTHR30249:SF0">
    <property type="entry name" value="PLASTIDAL GLYCOLATE_GLYCERATE TRANSLOCATOR 1, CHLOROPLASTIC"/>
    <property type="match status" value="1"/>
</dbReference>
<evidence type="ECO:0000256" key="1">
    <source>
        <dbReference type="ARBA" id="ARBA00004141"/>
    </source>
</evidence>
<feature type="transmembrane region" description="Helical" evidence="6">
    <location>
        <begin position="457"/>
        <end position="474"/>
    </location>
</feature>
<dbReference type="InterPro" id="IPR007300">
    <property type="entry name" value="CidB/LrgB"/>
</dbReference>
<reference evidence="7 8" key="1">
    <citation type="journal article" date="2024" name="Nat. Commun.">
        <title>Phylogenomics reveals the evolutionary origins of lichenization in chlorophyte algae.</title>
        <authorList>
            <person name="Puginier C."/>
            <person name="Libourel C."/>
            <person name="Otte J."/>
            <person name="Skaloud P."/>
            <person name="Haon M."/>
            <person name="Grisel S."/>
            <person name="Petersen M."/>
            <person name="Berrin J.G."/>
            <person name="Delaux P.M."/>
            <person name="Dal Grande F."/>
            <person name="Keller J."/>
        </authorList>
    </citation>
    <scope>NUCLEOTIDE SEQUENCE [LARGE SCALE GENOMIC DNA]</scope>
    <source>
        <strain evidence="7 8">SAG 2523</strain>
    </source>
</reference>
<feature type="transmembrane region" description="Helical" evidence="6">
    <location>
        <begin position="243"/>
        <end position="262"/>
    </location>
</feature>
<feature type="transmembrane region" description="Helical" evidence="6">
    <location>
        <begin position="268"/>
        <end position="287"/>
    </location>
</feature>
<evidence type="ECO:0000313" key="7">
    <source>
        <dbReference type="EMBL" id="KAK9867305.1"/>
    </source>
</evidence>
<feature type="transmembrane region" description="Helical" evidence="6">
    <location>
        <begin position="370"/>
        <end position="393"/>
    </location>
</feature>
<name>A0AAW1TF18_9CHLO</name>
<evidence type="ECO:0008006" key="9">
    <source>
        <dbReference type="Google" id="ProtNLM"/>
    </source>
</evidence>
<evidence type="ECO:0000256" key="3">
    <source>
        <dbReference type="ARBA" id="ARBA00022989"/>
    </source>
</evidence>
<dbReference type="Pfam" id="PF04172">
    <property type="entry name" value="LrgB"/>
    <property type="match status" value="1"/>
</dbReference>
<gene>
    <name evidence="7" type="ORF">WJX84_001513</name>
</gene>
<keyword evidence="8" id="KW-1185">Reference proteome</keyword>